<organism evidence="5 6">
    <name type="scientific">Hortaea werneckii</name>
    <name type="common">Black yeast</name>
    <name type="synonym">Cladosporium werneckii</name>
    <dbReference type="NCBI Taxonomy" id="91943"/>
    <lineage>
        <taxon>Eukaryota</taxon>
        <taxon>Fungi</taxon>
        <taxon>Dikarya</taxon>
        <taxon>Ascomycota</taxon>
        <taxon>Pezizomycotina</taxon>
        <taxon>Dothideomycetes</taxon>
        <taxon>Dothideomycetidae</taxon>
        <taxon>Mycosphaerellales</taxon>
        <taxon>Teratosphaeriaceae</taxon>
        <taxon>Hortaea</taxon>
    </lineage>
</organism>
<gene>
    <name evidence="5" type="ORF">D0869_14382</name>
</gene>
<dbReference type="Gene3D" id="1.20.1280.140">
    <property type="match status" value="1"/>
</dbReference>
<dbReference type="InterPro" id="IPR021054">
    <property type="entry name" value="Cell_wall_mannoprotein_1"/>
</dbReference>
<dbReference type="Proteomes" id="UP000281245">
    <property type="component" value="Unassembled WGS sequence"/>
</dbReference>
<dbReference type="Pfam" id="PF12296">
    <property type="entry name" value="HsbA"/>
    <property type="match status" value="1"/>
</dbReference>
<evidence type="ECO:0000256" key="1">
    <source>
        <dbReference type="SAM" id="MobiDB-lite"/>
    </source>
</evidence>
<dbReference type="InterPro" id="IPR032514">
    <property type="entry name" value="GtaA_central"/>
</dbReference>
<feature type="domain" description="Glutaminase A central" evidence="3">
    <location>
        <begin position="542"/>
        <end position="663"/>
    </location>
</feature>
<accession>A0A3M6W2W4</accession>
<keyword evidence="2" id="KW-0732">Signal</keyword>
<feature type="domain" description="Glutaminase A central" evidence="3">
    <location>
        <begin position="361"/>
        <end position="482"/>
    </location>
</feature>
<dbReference type="Pfam" id="PF17168">
    <property type="entry name" value="DUF5127"/>
    <property type="match status" value="1"/>
</dbReference>
<feature type="signal peptide" evidence="2">
    <location>
        <begin position="1"/>
        <end position="22"/>
    </location>
</feature>
<dbReference type="InterPro" id="IPR033433">
    <property type="entry name" value="GtaA_N"/>
</dbReference>
<dbReference type="InterPro" id="IPR052743">
    <property type="entry name" value="Glutaminase_GtaA"/>
</dbReference>
<dbReference type="OrthoDB" id="431715at2759"/>
<comment type="caution">
    <text evidence="5">The sequence shown here is derived from an EMBL/GenBank/DDBJ whole genome shotgun (WGS) entry which is preliminary data.</text>
</comment>
<feature type="chain" id="PRO_5018030665" description="Glutaminase" evidence="2">
    <location>
        <begin position="23"/>
        <end position="1026"/>
    </location>
</feature>
<feature type="domain" description="Glutaminase A N-terminal" evidence="4">
    <location>
        <begin position="126"/>
        <end position="346"/>
    </location>
</feature>
<dbReference type="AlphaFoldDB" id="A0A3M6W2W4"/>
<evidence type="ECO:0000313" key="5">
    <source>
        <dbReference type="EMBL" id="RMX72666.1"/>
    </source>
</evidence>
<dbReference type="PANTHER" id="PTHR31987">
    <property type="entry name" value="GLUTAMINASE A-RELATED"/>
    <property type="match status" value="1"/>
</dbReference>
<evidence type="ECO:0000313" key="6">
    <source>
        <dbReference type="Proteomes" id="UP000281245"/>
    </source>
</evidence>
<reference evidence="5 6" key="1">
    <citation type="journal article" date="2018" name="BMC Genomics">
        <title>Genomic evidence for intraspecific hybridization in a clonal and extremely halotolerant yeast.</title>
        <authorList>
            <person name="Gostincar C."/>
            <person name="Stajich J.E."/>
            <person name="Zupancic J."/>
            <person name="Zalar P."/>
            <person name="Gunde-Cimerman N."/>
        </authorList>
    </citation>
    <scope>NUCLEOTIDE SEQUENCE [LARGE SCALE GENOMIC DNA]</scope>
    <source>
        <strain evidence="5 6">EXF-6656</strain>
    </source>
</reference>
<evidence type="ECO:0000256" key="2">
    <source>
        <dbReference type="SAM" id="SignalP"/>
    </source>
</evidence>
<feature type="region of interest" description="Disordered" evidence="1">
    <location>
        <begin position="673"/>
        <end position="697"/>
    </location>
</feature>
<dbReference type="Pfam" id="PF16335">
    <property type="entry name" value="GtaA_6_Hairpin"/>
    <property type="match status" value="3"/>
</dbReference>
<dbReference type="PANTHER" id="PTHR31987:SF12">
    <property type="entry name" value="PUTATIVE (AFU_ORTHOLOGUE AFUA_3G10910)-RELATED"/>
    <property type="match status" value="1"/>
</dbReference>
<evidence type="ECO:0008006" key="7">
    <source>
        <dbReference type="Google" id="ProtNLM"/>
    </source>
</evidence>
<evidence type="ECO:0000259" key="3">
    <source>
        <dbReference type="Pfam" id="PF16335"/>
    </source>
</evidence>
<name>A0A3M6W2W4_HORWE</name>
<evidence type="ECO:0000259" key="4">
    <source>
        <dbReference type="Pfam" id="PF17168"/>
    </source>
</evidence>
<dbReference type="VEuPathDB" id="FungiDB:BTJ68_03434"/>
<sequence length="1026" mass="113080">MRSFDATTFVAVAASLLGYTSASTLTPPVLPLIVRNPYLSTWLANAREEPWSKWPMFYTGSSMGMSVLASVPESSTVYPLLGRAHDSLDDDGHHYNLSYPTYRGAQYDASTTNLTYSIPCPNDSKGSEAELTLSFLSPITPTSTLRQSIPASYLSVYVKGSFNLDVYIDLNGQWVSGDRGSDIVWSFSETDFDDAKQLKTWKVKRRTEQLFTEVGDQAEWGTLHFTGPADVHHEAGTSAILRQRFSKSGTLQNRVDNEFRGIMQEEPVFAFSKSFNLSAKASSSSSEQIEDSVLFTIAHIQDPVTQFASARGLTYMRPLWESYFYSHEALITYHYLDFKHATALAANYSEQSAYDAYQSGSDNYQDIVALSARQVMGATSFSGTPENPILFLKEISSNGNSQTVDVIFPAFPFFLYTNPRWLAYLLEPLLEHMLSGQYPNQYTMHDLGTHFPNLTGHADGRDEYMPVEECGDMLIMGLALVNSLSYGDGKEMAGSSWSSLGEGKSAAVLEAANDGSIFALPAALETREGVFGLDDAWLSATSDHAAKKWLSRSYPLWKQWTSYLEEFSLEPQNQLSTDDFAGWLALQTNLALKGIIGIKAMSQLAEIMGEKKDAKYYRNVSETYIKKWEEYGMSRDGGRAKLAYDWYGSWTTLYSLYADALLCFHPEGSNGGSDSTAQHSLGADQQPLASNNSPSNDSANFIPDHIYTTQSRWYATAMQKYGLPLDSRHLYTKSDWEFQAAAVASEDTRTEILDRVAKWLNETVTDRPFTDLYVTERKGGFPGPNFFARPVVGSHFAFLALERACGGKGAEAFRTSSQSHSIEVLLRPPQNTQKRIFIFLQIFTAHSPKEKMLAYTAAFVGLLASTVYADGAAILKSLDEISASTNKLNDAVVSFKGDFPGALPIAADSIALLEDIKSGTKTAKASDPLTFDETIKVAGATFSLQSTVNMTLANIEEAKPKFDKLLLSPVILGNLKLDKSATDDFSMAVTEKVPENLQATAGQLTAGFDAAFDAAFDEAIATYKSF</sequence>
<dbReference type="EMBL" id="QWIJ01002096">
    <property type="protein sequence ID" value="RMX72666.1"/>
    <property type="molecule type" value="Genomic_DNA"/>
</dbReference>
<feature type="domain" description="Glutaminase A central" evidence="3">
    <location>
        <begin position="699"/>
        <end position="799"/>
    </location>
</feature>
<protein>
    <recommendedName>
        <fullName evidence="7">Glutaminase</fullName>
    </recommendedName>
</protein>
<proteinExistence type="predicted"/>